<evidence type="ECO:0000256" key="2">
    <source>
        <dbReference type="ARBA" id="ARBA00022803"/>
    </source>
</evidence>
<keyword evidence="2" id="KW-0802">TPR repeat</keyword>
<accession>A0A9W6ZAX1</accession>
<dbReference type="PANTHER" id="PTHR22904:SF523">
    <property type="entry name" value="STRESS-INDUCED-PHOSPHOPROTEIN 1"/>
    <property type="match status" value="1"/>
</dbReference>
<sequence length="412" mass="44613">MSGLNTGEQKQAAMARDRAALKSLFESASNNNVPGCIKAIQPYVNLETSTFEALAQFKDGRERTVLHFAAQSWAKDVVAWIKELVDGEKVNKEEKTRFINGKDEKVKLLLDANPASVNKPAPNGLPPLVTAAAGGLDGIASVLISSGADCGVILGGNVTIAHIAGDNGMVGTLRAMGGTETGRKAMGMDNEEGESAAELAAGQGYGECVKVILEATGEGEGWERRYEELKEISDKRVRAKPAVVEKEEEGEKGEEEVVWEDEVAAVEEWRRKVEGKGEVTEADKEEAGGEKGRGNGEFGRGNYKDAVGHYGKAITADPTERTYYSNRCACHLKLKDYPSALADAAVVREMSPEWNKGIHRLASARMGMRRYQAAAEAAWEGLKVEPGNQDLKDLMQKAVKKGREENKKMGRE</sequence>
<evidence type="ECO:0000313" key="4">
    <source>
        <dbReference type="EMBL" id="GMH47244.1"/>
    </source>
</evidence>
<feature type="region of interest" description="Disordered" evidence="3">
    <location>
        <begin position="275"/>
        <end position="300"/>
    </location>
</feature>
<keyword evidence="5" id="KW-1185">Reference proteome</keyword>
<dbReference type="Gene3D" id="1.25.40.20">
    <property type="entry name" value="Ankyrin repeat-containing domain"/>
    <property type="match status" value="1"/>
</dbReference>
<dbReference type="GO" id="GO:0051879">
    <property type="term" value="F:Hsp90 protein binding"/>
    <property type="evidence" value="ECO:0007669"/>
    <property type="project" value="TreeGrafter"/>
</dbReference>
<evidence type="ECO:0000256" key="3">
    <source>
        <dbReference type="SAM" id="MobiDB-lite"/>
    </source>
</evidence>
<name>A0A9W6ZAX1_9STRA</name>
<dbReference type="SMART" id="SM00028">
    <property type="entry name" value="TPR"/>
    <property type="match status" value="3"/>
</dbReference>
<dbReference type="InterPro" id="IPR011990">
    <property type="entry name" value="TPR-like_helical_dom_sf"/>
</dbReference>
<dbReference type="Gene3D" id="1.25.40.10">
    <property type="entry name" value="Tetratricopeptide repeat domain"/>
    <property type="match status" value="1"/>
</dbReference>
<reference evidence="4" key="1">
    <citation type="submission" date="2022-07" db="EMBL/GenBank/DDBJ databases">
        <title>Genome analysis of Parmales, a sister group of diatoms, reveals the evolutionary specialization of diatoms from phago-mixotrophs to photoautotrophs.</title>
        <authorList>
            <person name="Ban H."/>
            <person name="Sato S."/>
            <person name="Yoshikawa S."/>
            <person name="Kazumasa Y."/>
            <person name="Nakamura Y."/>
            <person name="Ichinomiya M."/>
            <person name="Saitoh K."/>
            <person name="Sato N."/>
            <person name="Blanc-Mathieu R."/>
            <person name="Endo H."/>
            <person name="Kuwata A."/>
            <person name="Ogata H."/>
        </authorList>
    </citation>
    <scope>NUCLEOTIDE SEQUENCE</scope>
</reference>
<evidence type="ECO:0000313" key="5">
    <source>
        <dbReference type="Proteomes" id="UP001165082"/>
    </source>
</evidence>
<dbReference type="SUPFAM" id="SSF48452">
    <property type="entry name" value="TPR-like"/>
    <property type="match status" value="1"/>
</dbReference>
<dbReference type="AlphaFoldDB" id="A0A9W6ZAX1"/>
<dbReference type="SUPFAM" id="SSF48403">
    <property type="entry name" value="Ankyrin repeat"/>
    <property type="match status" value="1"/>
</dbReference>
<dbReference type="OrthoDB" id="20872at2759"/>
<proteinExistence type="predicted"/>
<evidence type="ECO:0000256" key="1">
    <source>
        <dbReference type="ARBA" id="ARBA00022737"/>
    </source>
</evidence>
<keyword evidence="1" id="KW-0677">Repeat</keyword>
<dbReference type="InterPro" id="IPR036770">
    <property type="entry name" value="Ankyrin_rpt-contain_sf"/>
</dbReference>
<dbReference type="EMBL" id="BRXZ01001832">
    <property type="protein sequence ID" value="GMH47244.1"/>
    <property type="molecule type" value="Genomic_DNA"/>
</dbReference>
<dbReference type="PANTHER" id="PTHR22904">
    <property type="entry name" value="TPR REPEAT CONTAINING PROTEIN"/>
    <property type="match status" value="1"/>
</dbReference>
<feature type="compositionally biased region" description="Basic and acidic residues" evidence="3">
    <location>
        <begin position="275"/>
        <end position="294"/>
    </location>
</feature>
<organism evidence="4 5">
    <name type="scientific">Triparma retinervis</name>
    <dbReference type="NCBI Taxonomy" id="2557542"/>
    <lineage>
        <taxon>Eukaryota</taxon>
        <taxon>Sar</taxon>
        <taxon>Stramenopiles</taxon>
        <taxon>Ochrophyta</taxon>
        <taxon>Bolidophyceae</taxon>
        <taxon>Parmales</taxon>
        <taxon>Triparmaceae</taxon>
        <taxon>Triparma</taxon>
    </lineage>
</organism>
<dbReference type="InterPro" id="IPR019734">
    <property type="entry name" value="TPR_rpt"/>
</dbReference>
<comment type="caution">
    <text evidence="4">The sequence shown here is derived from an EMBL/GenBank/DDBJ whole genome shotgun (WGS) entry which is preliminary data.</text>
</comment>
<gene>
    <name evidence="4" type="ORF">TrRE_jg7610</name>
</gene>
<protein>
    <submittedName>
        <fullName evidence="4">Uncharacterized protein</fullName>
    </submittedName>
</protein>
<dbReference type="Proteomes" id="UP001165082">
    <property type="component" value="Unassembled WGS sequence"/>
</dbReference>